<gene>
    <name evidence="1" type="ORF">BDV98DRAFT_43786</name>
</gene>
<dbReference type="Proteomes" id="UP000305067">
    <property type="component" value="Unassembled WGS sequence"/>
</dbReference>
<organism evidence="1 2">
    <name type="scientific">Pterulicium gracile</name>
    <dbReference type="NCBI Taxonomy" id="1884261"/>
    <lineage>
        <taxon>Eukaryota</taxon>
        <taxon>Fungi</taxon>
        <taxon>Dikarya</taxon>
        <taxon>Basidiomycota</taxon>
        <taxon>Agaricomycotina</taxon>
        <taxon>Agaricomycetes</taxon>
        <taxon>Agaricomycetidae</taxon>
        <taxon>Agaricales</taxon>
        <taxon>Pleurotineae</taxon>
        <taxon>Pterulaceae</taxon>
        <taxon>Pterulicium</taxon>
    </lineage>
</organism>
<dbReference type="AlphaFoldDB" id="A0A5C3QIL2"/>
<sequence length="153" mass="17346">MEGISILERFPDDHSSKPVYLQAAGRSFSGDQRHVSIWWANHDAPNLLVAQMMQLTGTPGVYRWESTGQIKDRVALESDDIYELGTYTRSQRDRMVELAGSIQFDSRSIVNGCRVWTHDLLKAMAADDEQLLDAQLLAMLVEEVPLPERRAEL</sequence>
<protein>
    <submittedName>
        <fullName evidence="1">Uncharacterized protein</fullName>
    </submittedName>
</protein>
<proteinExistence type="predicted"/>
<dbReference type="STRING" id="1884261.A0A5C3QIL2"/>
<name>A0A5C3QIL2_9AGAR</name>
<dbReference type="EMBL" id="ML178823">
    <property type="protein sequence ID" value="TFL01895.1"/>
    <property type="molecule type" value="Genomic_DNA"/>
</dbReference>
<keyword evidence="2" id="KW-1185">Reference proteome</keyword>
<accession>A0A5C3QIL2</accession>
<evidence type="ECO:0000313" key="1">
    <source>
        <dbReference type="EMBL" id="TFL01895.1"/>
    </source>
</evidence>
<evidence type="ECO:0000313" key="2">
    <source>
        <dbReference type="Proteomes" id="UP000305067"/>
    </source>
</evidence>
<dbReference type="OrthoDB" id="3235294at2759"/>
<reference evidence="1 2" key="1">
    <citation type="journal article" date="2019" name="Nat. Ecol. Evol.">
        <title>Megaphylogeny resolves global patterns of mushroom evolution.</title>
        <authorList>
            <person name="Varga T."/>
            <person name="Krizsan K."/>
            <person name="Foldi C."/>
            <person name="Dima B."/>
            <person name="Sanchez-Garcia M."/>
            <person name="Sanchez-Ramirez S."/>
            <person name="Szollosi G.J."/>
            <person name="Szarkandi J.G."/>
            <person name="Papp V."/>
            <person name="Albert L."/>
            <person name="Andreopoulos W."/>
            <person name="Angelini C."/>
            <person name="Antonin V."/>
            <person name="Barry K.W."/>
            <person name="Bougher N.L."/>
            <person name="Buchanan P."/>
            <person name="Buyck B."/>
            <person name="Bense V."/>
            <person name="Catcheside P."/>
            <person name="Chovatia M."/>
            <person name="Cooper J."/>
            <person name="Damon W."/>
            <person name="Desjardin D."/>
            <person name="Finy P."/>
            <person name="Geml J."/>
            <person name="Haridas S."/>
            <person name="Hughes K."/>
            <person name="Justo A."/>
            <person name="Karasinski D."/>
            <person name="Kautmanova I."/>
            <person name="Kiss B."/>
            <person name="Kocsube S."/>
            <person name="Kotiranta H."/>
            <person name="LaButti K.M."/>
            <person name="Lechner B.E."/>
            <person name="Liimatainen K."/>
            <person name="Lipzen A."/>
            <person name="Lukacs Z."/>
            <person name="Mihaltcheva S."/>
            <person name="Morgado L.N."/>
            <person name="Niskanen T."/>
            <person name="Noordeloos M.E."/>
            <person name="Ohm R.A."/>
            <person name="Ortiz-Santana B."/>
            <person name="Ovrebo C."/>
            <person name="Racz N."/>
            <person name="Riley R."/>
            <person name="Savchenko A."/>
            <person name="Shiryaev A."/>
            <person name="Soop K."/>
            <person name="Spirin V."/>
            <person name="Szebenyi C."/>
            <person name="Tomsovsky M."/>
            <person name="Tulloss R.E."/>
            <person name="Uehling J."/>
            <person name="Grigoriev I.V."/>
            <person name="Vagvolgyi C."/>
            <person name="Papp T."/>
            <person name="Martin F.M."/>
            <person name="Miettinen O."/>
            <person name="Hibbett D.S."/>
            <person name="Nagy L.G."/>
        </authorList>
    </citation>
    <scope>NUCLEOTIDE SEQUENCE [LARGE SCALE GENOMIC DNA]</scope>
    <source>
        <strain evidence="1 2">CBS 309.79</strain>
    </source>
</reference>